<dbReference type="PANTHER" id="PTHR11061">
    <property type="entry name" value="RNA M5U METHYLTRANSFERASE"/>
    <property type="match status" value="1"/>
</dbReference>
<dbReference type="Proteomes" id="UP001138681">
    <property type="component" value="Unassembled WGS sequence"/>
</dbReference>
<keyword evidence="1 4" id="KW-0489">Methyltransferase</keyword>
<gene>
    <name evidence="7" type="ORF">KCG46_10690</name>
</gene>
<feature type="binding site" evidence="4">
    <location>
        <position position="287"/>
    </location>
    <ligand>
        <name>S-adenosyl-L-methionine</name>
        <dbReference type="ChEBI" id="CHEBI:59789"/>
    </ligand>
</feature>
<keyword evidence="8" id="KW-1185">Reference proteome</keyword>
<protein>
    <submittedName>
        <fullName evidence="7">Class I SAM-dependent RNA methyltransferase</fullName>
    </submittedName>
</protein>
<dbReference type="InterPro" id="IPR010280">
    <property type="entry name" value="U5_MeTrfase_fam"/>
</dbReference>
<organism evidence="7 8">
    <name type="scientific">Erythrobacter crassostreae</name>
    <dbReference type="NCBI Taxonomy" id="2828328"/>
    <lineage>
        <taxon>Bacteria</taxon>
        <taxon>Pseudomonadati</taxon>
        <taxon>Pseudomonadota</taxon>
        <taxon>Alphaproteobacteria</taxon>
        <taxon>Sphingomonadales</taxon>
        <taxon>Erythrobacteraceae</taxon>
        <taxon>Erythrobacter/Porphyrobacter group</taxon>
        <taxon>Erythrobacter</taxon>
    </lineage>
</organism>
<evidence type="ECO:0000256" key="3">
    <source>
        <dbReference type="ARBA" id="ARBA00022691"/>
    </source>
</evidence>
<dbReference type="CDD" id="cd02440">
    <property type="entry name" value="AdoMet_MTases"/>
    <property type="match status" value="1"/>
</dbReference>
<evidence type="ECO:0000256" key="4">
    <source>
        <dbReference type="PROSITE-ProRule" id="PRU01024"/>
    </source>
</evidence>
<evidence type="ECO:0000313" key="8">
    <source>
        <dbReference type="Proteomes" id="UP001138681"/>
    </source>
</evidence>
<dbReference type="GO" id="GO:0070041">
    <property type="term" value="F:rRNA (uridine-C5-)-methyltransferase activity"/>
    <property type="evidence" value="ECO:0007669"/>
    <property type="project" value="TreeGrafter"/>
</dbReference>
<dbReference type="GO" id="GO:0070475">
    <property type="term" value="P:rRNA base methylation"/>
    <property type="evidence" value="ECO:0007669"/>
    <property type="project" value="TreeGrafter"/>
</dbReference>
<comment type="similarity">
    <text evidence="4">Belongs to the class I-like SAM-binding methyltransferase superfamily. RNA M5U methyltransferase family.</text>
</comment>
<evidence type="ECO:0000256" key="5">
    <source>
        <dbReference type="PROSITE-ProRule" id="PRU10015"/>
    </source>
</evidence>
<evidence type="ECO:0000256" key="2">
    <source>
        <dbReference type="ARBA" id="ARBA00022679"/>
    </source>
</evidence>
<feature type="binding site" evidence="4">
    <location>
        <position position="353"/>
    </location>
    <ligand>
        <name>S-adenosyl-L-methionine</name>
        <dbReference type="ChEBI" id="CHEBI:59789"/>
    </ligand>
</feature>
<sequence length="421" mass="45295">MRRNVYGRRPRQPRRKRLSGVPVSTDRTIIRIAAKGDGLTAAGHHVAGGLPGDEVDESGITAKGPHHVTPPCQHFGLCGGCLLQHADELALAEFVRGRVVNAATSQGLDIGELLKVHLSPPRARRRATLHAMRTQKGALLGYKETGSHKIVNLQECHVIAPELGRMIAPLRTFIGKHGPRKGGIDVQMSLCDQGVDLGLTNFALEGLEAIEAATDFSRDHGLARLTLDQGYGPESQWEPEPVTITLSGAAVPMPTGAFLQATRDAEDRMIADVREWLGDAKLIADLFAGLGTFAFALRDGRKVLAAEADQAAFLASKAGSARSGGAVFPVHRDLFRSPLMPDEIDRFDAVILDPPRAGAKSQIDQLADSAVSKVIYVSCNPSSWARDAATLANAGFSLAKLRPIGQFRWSTHVELVSLFER</sequence>
<dbReference type="Pfam" id="PF05958">
    <property type="entry name" value="tRNA_U5-meth_tr"/>
    <property type="match status" value="1"/>
</dbReference>
<name>A0A9X1JN26_9SPHN</name>
<dbReference type="EMBL" id="JAGSPC010000002">
    <property type="protein sequence ID" value="MBV7260034.1"/>
    <property type="molecule type" value="Genomic_DNA"/>
</dbReference>
<comment type="caution">
    <text evidence="7">The sequence shown here is derived from an EMBL/GenBank/DDBJ whole genome shotgun (WGS) entry which is preliminary data.</text>
</comment>
<evidence type="ECO:0000256" key="1">
    <source>
        <dbReference type="ARBA" id="ARBA00022603"/>
    </source>
</evidence>
<evidence type="ECO:0000256" key="6">
    <source>
        <dbReference type="SAM" id="MobiDB-lite"/>
    </source>
</evidence>
<dbReference type="AlphaFoldDB" id="A0A9X1JN26"/>
<reference evidence="7" key="1">
    <citation type="submission" date="2021-04" db="EMBL/GenBank/DDBJ databases">
        <authorList>
            <person name="Pira H."/>
            <person name="Risdian C."/>
            <person name="Wink J."/>
        </authorList>
    </citation>
    <scope>NUCLEOTIDE SEQUENCE</scope>
    <source>
        <strain evidence="7">WH158</strain>
    </source>
</reference>
<proteinExistence type="inferred from homology"/>
<evidence type="ECO:0000313" key="7">
    <source>
        <dbReference type="EMBL" id="MBV7260034.1"/>
    </source>
</evidence>
<dbReference type="InterPro" id="IPR030390">
    <property type="entry name" value="MeTrfase_TrmA_AS"/>
</dbReference>
<feature type="compositionally biased region" description="Basic residues" evidence="6">
    <location>
        <begin position="1"/>
        <end position="18"/>
    </location>
</feature>
<feature type="region of interest" description="Disordered" evidence="6">
    <location>
        <begin position="1"/>
        <end position="23"/>
    </location>
</feature>
<keyword evidence="3 4" id="KW-0949">S-adenosyl-L-methionine</keyword>
<feature type="binding site" evidence="4">
    <location>
        <position position="307"/>
    </location>
    <ligand>
        <name>S-adenosyl-L-methionine</name>
        <dbReference type="ChEBI" id="CHEBI:59789"/>
    </ligand>
</feature>
<feature type="active site" description="Nucleophile" evidence="4">
    <location>
        <position position="379"/>
    </location>
</feature>
<feature type="binding site" evidence="4">
    <location>
        <position position="260"/>
    </location>
    <ligand>
        <name>S-adenosyl-L-methionine</name>
        <dbReference type="ChEBI" id="CHEBI:59789"/>
    </ligand>
</feature>
<feature type="active site" evidence="5">
    <location>
        <position position="379"/>
    </location>
</feature>
<dbReference type="PANTHER" id="PTHR11061:SF49">
    <property type="entry name" value="23S RRNA (URACIL(1939)-C(5))-METHYLTRANSFERASE RLMD"/>
    <property type="match status" value="1"/>
</dbReference>
<dbReference type="PROSITE" id="PS51687">
    <property type="entry name" value="SAM_MT_RNA_M5U"/>
    <property type="match status" value="1"/>
</dbReference>
<accession>A0A9X1JN26</accession>
<keyword evidence="2 4" id="KW-0808">Transferase</keyword>
<dbReference type="PROSITE" id="PS01230">
    <property type="entry name" value="TRMA_1"/>
    <property type="match status" value="1"/>
</dbReference>